<evidence type="ECO:0000256" key="4">
    <source>
        <dbReference type="ARBA" id="ARBA00005520"/>
    </source>
</evidence>
<dbReference type="PANTHER" id="PTHR21327">
    <property type="entry name" value="GTP CYCLOHYDROLASE II-RELATED"/>
    <property type="match status" value="1"/>
</dbReference>
<comment type="similarity">
    <text evidence="4">In the N-terminal section; belongs to the DHBP synthase family.</text>
</comment>
<accession>A0ABT3SHN2</accession>
<keyword evidence="7" id="KW-0479">Metal-binding</keyword>
<comment type="caution">
    <text evidence="9">The sequence shown here is derived from an EMBL/GenBank/DDBJ whole genome shotgun (WGS) entry which is preliminary data.</text>
</comment>
<dbReference type="PANTHER" id="PTHR21327:SF18">
    <property type="entry name" value="3,4-DIHYDROXY-2-BUTANONE 4-PHOSPHATE SYNTHASE"/>
    <property type="match status" value="1"/>
</dbReference>
<evidence type="ECO:0000256" key="2">
    <source>
        <dbReference type="ARBA" id="ARBA00002284"/>
    </source>
</evidence>
<comment type="pathway">
    <text evidence="3">Cofactor biosynthesis; riboflavin biosynthesis; 2-hydroxy-3-oxobutyl phosphate from D-ribulose 5-phosphate: step 1/1.</text>
</comment>
<dbReference type="Gene3D" id="3.90.870.10">
    <property type="entry name" value="DHBP synthase"/>
    <property type="match status" value="1"/>
</dbReference>
<reference evidence="9 10" key="1">
    <citation type="submission" date="2022-11" db="EMBL/GenBank/DDBJ databases">
        <title>Mycobacterium sp. nov.</title>
        <authorList>
            <person name="Papic B."/>
            <person name="Spicic S."/>
            <person name="Duvnjak S."/>
        </authorList>
    </citation>
    <scope>NUCLEOTIDE SEQUENCE [LARGE SCALE GENOMIC DNA]</scope>
    <source>
        <strain evidence="9 10">CVI_P4</strain>
    </source>
</reference>
<sequence length="378" mass="40179">MRTVHGRVRRAISAVATGRPVVVVDEAVAQGYLVFAADAATPELLTFTVRHTSGYIRVALPSSECERLNLPPICRHDGEPRGTATHRVTVDFRETGTGISSIDRARTIAALASPDATAADFRRPGHVIPVQAGHRGVLGTEPGAGEAAADLARMGMRRPAGVLCELVSREDPAAMASGRELASFADHHRLPLVSIAEIAAYRRRTEPQAVRSAETTLPTGAGSFRVVGFRDIDDGCEHLAVIAGRADADAPMPLHVHVECLSACLIPWSLRSCPPDVFGSPACRCGAELDSAVAAMRAQGTGMIIYLRPPEQRACGLHAGTTMPDLLTETVAWILRDLGVYTVRLSDDAPELGLLMFGAIREHGLHVESSTSLWTAAG</sequence>
<dbReference type="EC" id="4.1.99.12" evidence="5"/>
<dbReference type="SUPFAM" id="SSF55821">
    <property type="entry name" value="YrdC/RibB"/>
    <property type="match status" value="1"/>
</dbReference>
<evidence type="ECO:0000256" key="6">
    <source>
        <dbReference type="ARBA" id="ARBA00022619"/>
    </source>
</evidence>
<protein>
    <recommendedName>
        <fullName evidence="5">3,4-dihydroxy-2-butanone-4-phosphate synthase</fullName>
        <ecNumber evidence="5">4.1.99.12</ecNumber>
    </recommendedName>
</protein>
<dbReference type="InterPro" id="IPR017945">
    <property type="entry name" value="DHBP_synth_RibB-like_a/b_dom"/>
</dbReference>
<comment type="function">
    <text evidence="2">Catalyzes the conversion of D-ribulose 5-phosphate to formate and 3,4-dihydroxy-2-butanone 4-phosphate.</text>
</comment>
<evidence type="ECO:0000313" key="10">
    <source>
        <dbReference type="Proteomes" id="UP001300745"/>
    </source>
</evidence>
<keyword evidence="6" id="KW-0686">Riboflavin biosynthesis</keyword>
<organism evidence="9 10">
    <name type="scientific">Mycobacterium pinniadriaticum</name>
    <dbReference type="NCBI Taxonomy" id="2994102"/>
    <lineage>
        <taxon>Bacteria</taxon>
        <taxon>Bacillati</taxon>
        <taxon>Actinomycetota</taxon>
        <taxon>Actinomycetes</taxon>
        <taxon>Mycobacteriales</taxon>
        <taxon>Mycobacteriaceae</taxon>
        <taxon>Mycobacterium</taxon>
    </lineage>
</organism>
<dbReference type="Pfam" id="PF00926">
    <property type="entry name" value="DHBP_synthase"/>
    <property type="match status" value="1"/>
</dbReference>
<evidence type="ECO:0000256" key="1">
    <source>
        <dbReference type="ARBA" id="ARBA00000141"/>
    </source>
</evidence>
<dbReference type="Gene3D" id="3.40.50.10990">
    <property type="entry name" value="GTP cyclohydrolase II"/>
    <property type="match status" value="1"/>
</dbReference>
<dbReference type="Proteomes" id="UP001300745">
    <property type="component" value="Unassembled WGS sequence"/>
</dbReference>
<proteinExistence type="inferred from homology"/>
<dbReference type="SUPFAM" id="SSF142695">
    <property type="entry name" value="RibA-like"/>
    <property type="match status" value="1"/>
</dbReference>
<dbReference type="InterPro" id="IPR000422">
    <property type="entry name" value="DHBP_synthase_RibB"/>
</dbReference>
<dbReference type="PIRSF" id="PIRSF001259">
    <property type="entry name" value="RibA"/>
    <property type="match status" value="1"/>
</dbReference>
<gene>
    <name evidence="9" type="ORF">ORI27_20180</name>
</gene>
<evidence type="ECO:0000313" key="9">
    <source>
        <dbReference type="EMBL" id="MCX2939021.1"/>
    </source>
</evidence>
<feature type="domain" description="GTP cyclohydrolase II" evidence="8">
    <location>
        <begin position="212"/>
        <end position="320"/>
    </location>
</feature>
<evidence type="ECO:0000256" key="5">
    <source>
        <dbReference type="ARBA" id="ARBA00012153"/>
    </source>
</evidence>
<dbReference type="EMBL" id="JAPJDO010000019">
    <property type="protein sequence ID" value="MCX2939021.1"/>
    <property type="molecule type" value="Genomic_DNA"/>
</dbReference>
<evidence type="ECO:0000256" key="7">
    <source>
        <dbReference type="ARBA" id="ARBA00022723"/>
    </source>
</evidence>
<comment type="catalytic activity">
    <reaction evidence="1">
        <text>D-ribulose 5-phosphate = (2S)-2-hydroxy-3-oxobutyl phosphate + formate + H(+)</text>
        <dbReference type="Rhea" id="RHEA:18457"/>
        <dbReference type="ChEBI" id="CHEBI:15378"/>
        <dbReference type="ChEBI" id="CHEBI:15740"/>
        <dbReference type="ChEBI" id="CHEBI:58121"/>
        <dbReference type="ChEBI" id="CHEBI:58830"/>
        <dbReference type="EC" id="4.1.99.12"/>
    </reaction>
</comment>
<evidence type="ECO:0000259" key="8">
    <source>
        <dbReference type="Pfam" id="PF00925"/>
    </source>
</evidence>
<dbReference type="InterPro" id="IPR032677">
    <property type="entry name" value="GTP_cyclohydro_II"/>
</dbReference>
<dbReference type="InterPro" id="IPR036144">
    <property type="entry name" value="RibA-like_sf"/>
</dbReference>
<keyword evidence="10" id="KW-1185">Reference proteome</keyword>
<name>A0ABT3SHN2_9MYCO</name>
<dbReference type="Pfam" id="PF00925">
    <property type="entry name" value="GTP_cyclohydro2"/>
    <property type="match status" value="1"/>
</dbReference>
<dbReference type="RefSeq" id="WP_265998720.1">
    <property type="nucleotide sequence ID" value="NZ_JAPJDN010000019.1"/>
</dbReference>
<evidence type="ECO:0000256" key="3">
    <source>
        <dbReference type="ARBA" id="ARBA00004904"/>
    </source>
</evidence>